<organism evidence="1 2">
    <name type="scientific">Lophiotrema nucula</name>
    <dbReference type="NCBI Taxonomy" id="690887"/>
    <lineage>
        <taxon>Eukaryota</taxon>
        <taxon>Fungi</taxon>
        <taxon>Dikarya</taxon>
        <taxon>Ascomycota</taxon>
        <taxon>Pezizomycotina</taxon>
        <taxon>Dothideomycetes</taxon>
        <taxon>Pleosporomycetidae</taxon>
        <taxon>Pleosporales</taxon>
        <taxon>Lophiotremataceae</taxon>
        <taxon>Lophiotrema</taxon>
    </lineage>
</organism>
<dbReference type="AlphaFoldDB" id="A0A6A5ZVU9"/>
<evidence type="ECO:0000313" key="2">
    <source>
        <dbReference type="Proteomes" id="UP000799770"/>
    </source>
</evidence>
<proteinExistence type="predicted"/>
<sequence>MCKLITLRSSDLSHPLILTVVTFPSKHSARNQPSGSLGDKIKNEGSDHYKLWVDRYWYNHATEIIRQLLLTGRGIKRMKFTVIDGWITAPRINVTGLGVLKAAYANTTSNNLALYAPTVAKIMARSKYEVPYVYDIKPVRIVANWVGYALSHYVMSKIGLYPMHPTVIGQVAGSDLCYETTPNYYGGGYSCSEVVLTTAGSMLNTKTFGDSPWHDIANTMPSWLDRPYTTEINLYPPYVSSAWIPDAAYPRNYTERLYMARQKWDAPDNDTDSSNNRIQASRRSAIKILALTIRGPILPMEQMST</sequence>
<reference evidence="1" key="1">
    <citation type="journal article" date="2020" name="Stud. Mycol.">
        <title>101 Dothideomycetes genomes: a test case for predicting lifestyles and emergence of pathogens.</title>
        <authorList>
            <person name="Haridas S."/>
            <person name="Albert R."/>
            <person name="Binder M."/>
            <person name="Bloem J."/>
            <person name="Labutti K."/>
            <person name="Salamov A."/>
            <person name="Andreopoulos B."/>
            <person name="Baker S."/>
            <person name="Barry K."/>
            <person name="Bills G."/>
            <person name="Bluhm B."/>
            <person name="Cannon C."/>
            <person name="Castanera R."/>
            <person name="Culley D."/>
            <person name="Daum C."/>
            <person name="Ezra D."/>
            <person name="Gonzalez J."/>
            <person name="Henrissat B."/>
            <person name="Kuo A."/>
            <person name="Liang C."/>
            <person name="Lipzen A."/>
            <person name="Lutzoni F."/>
            <person name="Magnuson J."/>
            <person name="Mondo S."/>
            <person name="Nolan M."/>
            <person name="Ohm R."/>
            <person name="Pangilinan J."/>
            <person name="Park H.-J."/>
            <person name="Ramirez L."/>
            <person name="Alfaro M."/>
            <person name="Sun H."/>
            <person name="Tritt A."/>
            <person name="Yoshinaga Y."/>
            <person name="Zwiers L.-H."/>
            <person name="Turgeon B."/>
            <person name="Goodwin S."/>
            <person name="Spatafora J."/>
            <person name="Crous P."/>
            <person name="Grigoriev I."/>
        </authorList>
    </citation>
    <scope>NUCLEOTIDE SEQUENCE</scope>
    <source>
        <strain evidence="1">CBS 627.86</strain>
    </source>
</reference>
<keyword evidence="2" id="KW-1185">Reference proteome</keyword>
<dbReference type="Proteomes" id="UP000799770">
    <property type="component" value="Unassembled WGS sequence"/>
</dbReference>
<evidence type="ECO:0000313" key="1">
    <source>
        <dbReference type="EMBL" id="KAF2123094.1"/>
    </source>
</evidence>
<dbReference type="EMBL" id="ML977310">
    <property type="protein sequence ID" value="KAF2123094.1"/>
    <property type="molecule type" value="Genomic_DNA"/>
</dbReference>
<accession>A0A6A5ZVU9</accession>
<gene>
    <name evidence="1" type="ORF">BDV96DRAFT_593546</name>
</gene>
<name>A0A6A5ZVU9_9PLEO</name>
<protein>
    <submittedName>
        <fullName evidence="1">Uncharacterized protein</fullName>
    </submittedName>
</protein>